<proteinExistence type="predicted"/>
<keyword evidence="2" id="KW-1185">Reference proteome</keyword>
<organism evidence="1 2">
    <name type="scientific">Laribacter hongkongensis (strain HLHK9)</name>
    <dbReference type="NCBI Taxonomy" id="557598"/>
    <lineage>
        <taxon>Bacteria</taxon>
        <taxon>Pseudomonadati</taxon>
        <taxon>Pseudomonadota</taxon>
        <taxon>Betaproteobacteria</taxon>
        <taxon>Neisseriales</taxon>
        <taxon>Aquaspirillaceae</taxon>
        <taxon>Laribacter</taxon>
    </lineage>
</organism>
<dbReference type="STRING" id="557598.LHK_01005"/>
<dbReference type="Proteomes" id="UP000002010">
    <property type="component" value="Chromosome"/>
</dbReference>
<name>C1D5W7_LARHH</name>
<gene>
    <name evidence="1" type="ordered locus">LHK_01005</name>
</gene>
<dbReference type="KEGG" id="lhk:LHK_01005"/>
<protein>
    <submittedName>
        <fullName evidence="1">Uncharacterized protein</fullName>
    </submittedName>
</protein>
<evidence type="ECO:0000313" key="2">
    <source>
        <dbReference type="Proteomes" id="UP000002010"/>
    </source>
</evidence>
<dbReference type="AlphaFoldDB" id="C1D5W7"/>
<dbReference type="EMBL" id="CP001154">
    <property type="protein sequence ID" value="ACO73997.1"/>
    <property type="molecule type" value="Genomic_DNA"/>
</dbReference>
<evidence type="ECO:0000313" key="1">
    <source>
        <dbReference type="EMBL" id="ACO73997.1"/>
    </source>
</evidence>
<sequence>MSPGGAAADQCNGKGLGRQYGRLLARLPDACCRSEYGRMGSG</sequence>
<dbReference type="HOGENOM" id="CLU_3253415_0_0_4"/>
<accession>C1D5W7</accession>
<reference evidence="1 2" key="1">
    <citation type="journal article" date="2009" name="PLoS Genet.">
        <title>The complete genome and proteome of Laribacter hongkongensis reveal potential mechanisms for adaptations to different temperatures and habitats.</title>
        <authorList>
            <person name="Woo P.C."/>
            <person name="Lau S.K."/>
            <person name="Tse H."/>
            <person name="Teng J.L."/>
            <person name="Curreem S.O."/>
            <person name="Tsang A.K."/>
            <person name="Fan R.Y."/>
            <person name="Wong G.K."/>
            <person name="Huang Y."/>
            <person name="Loman N.J."/>
            <person name="Snyder L.A."/>
            <person name="Cai J.J."/>
            <person name="Huang J.D."/>
            <person name="Mak W."/>
            <person name="Pallen M.J."/>
            <person name="Lok S."/>
            <person name="Yuen K.Y."/>
        </authorList>
    </citation>
    <scope>NUCLEOTIDE SEQUENCE [LARGE SCALE GENOMIC DNA]</scope>
    <source>
        <strain evidence="1 2">HLHK9</strain>
    </source>
</reference>